<feature type="domain" description="EF-hand" evidence="12">
    <location>
        <begin position="180"/>
        <end position="215"/>
    </location>
</feature>
<evidence type="ECO:0000256" key="4">
    <source>
        <dbReference type="ARBA" id="ARBA00022980"/>
    </source>
</evidence>
<evidence type="ECO:0000313" key="13">
    <source>
        <dbReference type="EMBL" id="TGZ54862.1"/>
    </source>
</evidence>
<dbReference type="InterPro" id="IPR002048">
    <property type="entry name" value="EF_hand_dom"/>
</dbReference>
<feature type="domain" description="EH" evidence="11">
    <location>
        <begin position="304"/>
        <end position="393"/>
    </location>
</feature>
<dbReference type="GO" id="GO:0006412">
    <property type="term" value="P:translation"/>
    <property type="evidence" value="ECO:0007669"/>
    <property type="project" value="InterPro"/>
</dbReference>
<evidence type="ECO:0000256" key="9">
    <source>
        <dbReference type="SAM" id="Coils"/>
    </source>
</evidence>
<accession>A0A4S2KXA5</accession>
<dbReference type="PANTHER" id="PTHR11216:SF176">
    <property type="entry name" value="EPIDERMAL GROWTH FACTOR RECEPTOR PATHWAY SUBSTRATE CLONE 15, ISOFORM A"/>
    <property type="match status" value="1"/>
</dbReference>
<evidence type="ECO:0000256" key="2">
    <source>
        <dbReference type="ARBA" id="ARBA00006668"/>
    </source>
</evidence>
<dbReference type="EMBL" id="QBLH01000537">
    <property type="protein sequence ID" value="TGZ54862.1"/>
    <property type="molecule type" value="Genomic_DNA"/>
</dbReference>
<dbReference type="PROSITE" id="PS50330">
    <property type="entry name" value="UIM"/>
    <property type="match status" value="1"/>
</dbReference>
<feature type="region of interest" description="Disordered" evidence="10">
    <location>
        <begin position="869"/>
        <end position="901"/>
    </location>
</feature>
<dbReference type="PROSITE" id="PS50031">
    <property type="entry name" value="EH"/>
    <property type="match status" value="3"/>
</dbReference>
<dbReference type="HAMAP" id="MF_00385">
    <property type="entry name" value="Ribosomal_bS16"/>
    <property type="match status" value="1"/>
</dbReference>
<evidence type="ECO:0000256" key="6">
    <source>
        <dbReference type="ARBA" id="ARBA00023274"/>
    </source>
</evidence>
<dbReference type="GO" id="GO:0030132">
    <property type="term" value="C:clathrin coat of coated pit"/>
    <property type="evidence" value="ECO:0007669"/>
    <property type="project" value="TreeGrafter"/>
</dbReference>
<dbReference type="FunFam" id="1.10.238.10:FF:000271">
    <property type="entry name" value="Epidermal growth factor receptor substrate 15 homolog"/>
    <property type="match status" value="1"/>
</dbReference>
<feature type="compositionally biased region" description="Pro residues" evidence="10">
    <location>
        <begin position="259"/>
        <end position="277"/>
    </location>
</feature>
<gene>
    <name evidence="13" type="ORF">DBV15_01966</name>
</gene>
<dbReference type="InterPro" id="IPR003903">
    <property type="entry name" value="UIM_dom"/>
</dbReference>
<dbReference type="GO" id="GO:0015935">
    <property type="term" value="C:small ribosomal subunit"/>
    <property type="evidence" value="ECO:0007669"/>
    <property type="project" value="UniProtKB-ARBA"/>
</dbReference>
<dbReference type="FunFam" id="3.30.1320.10:FF:000004">
    <property type="entry name" value="28S ribosomal protein S16, mitochondrial"/>
    <property type="match status" value="1"/>
</dbReference>
<feature type="coiled-coil region" evidence="9">
    <location>
        <begin position="412"/>
        <end position="565"/>
    </location>
</feature>
<dbReference type="Gene3D" id="1.10.287.1490">
    <property type="match status" value="1"/>
</dbReference>
<dbReference type="SUPFAM" id="SSF57997">
    <property type="entry name" value="Tropomyosin"/>
    <property type="match status" value="1"/>
</dbReference>
<name>A0A4S2KXA5_9HYME</name>
<dbReference type="Pfam" id="PF12763">
    <property type="entry name" value="EH"/>
    <property type="match status" value="3"/>
</dbReference>
<comment type="caution">
    <text evidence="13">The sequence shown here is derived from an EMBL/GenBank/DDBJ whole genome shotgun (WGS) entry which is preliminary data.</text>
</comment>
<evidence type="ECO:0000256" key="8">
    <source>
        <dbReference type="ARBA" id="ARBA00035438"/>
    </source>
</evidence>
<dbReference type="GO" id="GO:0005759">
    <property type="term" value="C:mitochondrial matrix"/>
    <property type="evidence" value="ECO:0007669"/>
    <property type="project" value="UniProtKB-ARBA"/>
</dbReference>
<keyword evidence="5" id="KW-0496">Mitochondrion</keyword>
<dbReference type="Pfam" id="PF00886">
    <property type="entry name" value="Ribosomal_S16"/>
    <property type="match status" value="1"/>
</dbReference>
<evidence type="ECO:0000256" key="5">
    <source>
        <dbReference type="ARBA" id="ARBA00023128"/>
    </source>
</evidence>
<comment type="subcellular location">
    <subcellularLocation>
        <location evidence="1">Mitochondrion</location>
    </subcellularLocation>
</comment>
<keyword evidence="9" id="KW-0175">Coiled coil</keyword>
<dbReference type="GO" id="GO:0016197">
    <property type="term" value="P:endosomal transport"/>
    <property type="evidence" value="ECO:0007669"/>
    <property type="project" value="TreeGrafter"/>
</dbReference>
<sequence>MSKSDWLSQCFNASMAALPSPTQVAGSHTAIYEAYYNQVDPNGYGRIEAMDAARFLKKSQLSDVILSKIWDMADPQSRGFLDKSGMFVALKLCALAQTGKDLNMSNLSLGVSPPKMGDITVVPQKTIANALPVITSVNNGDWSINPTERAKYDQLFDSLQPSNGYISGNKVKGVLMDSKLDMDTLGKIWDLADMDKDGMLDRHEFVVAMHLVYKALEKYAIPSVLPPELMPPGKRKDIIIPKAKSPTPMSIAIAAASPSPSPSPHVQSQPPPIPPLPNTTAVKSLSGLDVVKASAQQWVVSAEDQVAAEKLFLQADMDRDGFVSGTEIKDVFLQSGLKHPVLAHIWSLCDICQSGKLNKEQFAIALWLIKQKLNGIDPPASLTPEMIPPSIRKAGETIVENNNISGYSNPELDMISKDIAELVRERQSMEQDIAQKEADIKIKNGEIKSLQSELDTLAATLKQLGNQKGEAQKRLNDLKAQKTEVDRDLSEVEEKIQRELKKVDKLRQQAEEQESVLRGQEEELNFKRQELEGLRQEEQQLEQQQNKNRDQLNELTKKLQDTQLEICQAKAKITHLQEQQRQMSDAIALYDSALAAGDVNLVPDTSLQFIPEIEDLEYETTTKNTGETNEIKADAIGTGALNGFGDQDPFASNKAKEAFSATMSDPFGSAFPTQQSNNGFAADPFTTFDNTNVAAKQDPFDPFGNGKRAENKSPAATSNTKDPFGEDPFANLHAPPRPESPSPALPPKKAKQPPPRPAPPRPSQGPTTGPMRAAPAPPTPSPTPDPFANANSDPFGAQQTTIDNNNSFASSGFADFANFDSKPEPTANRTAPPRATSKTTHVAAMAQPKLSDFTEDPFRDYRYEDPFNITDPFADEAEDLNANKRSSSSSRGTEKTDPFGFETRSAFSSKNALAKVFDNDFSSTFPLAKAKAERNSTSDTSTSSASKFDVDFGKAFSADNKNVRDIEADFSQAFANVKAKTINLDEAFASKDAKAVARQHESDVAHAFKSNVIYNDEKLADSFGKMWNGNNITNLSEDEQLAWAEKQSIKAEEERLRRKEKEDAELALALELSKRGKDMPRLPLHPSSGTGIISPLNKALRLVRYGCTNRPFYHIVVIDVKKAQRSPPIEQVGVYDPIPNVHNEKLVSFNFERIQYWLAKGAQITTPVADLLGLAGFLPVHPRTYMRAWRNRRKIVEESVTKEKDARHMFLQCSSLLSSLFLINKLPIQTVWTMIQLSYAFP</sequence>
<reference evidence="13 14" key="1">
    <citation type="journal article" date="2019" name="Philos. Trans. R. Soc. Lond., B, Biol. Sci.">
        <title>Ant behaviour and brain gene expression of defending hosts depend on the ecological success of the intruding social parasite.</title>
        <authorList>
            <person name="Kaur R."/>
            <person name="Stoldt M."/>
            <person name="Jongepier E."/>
            <person name="Feldmeyer B."/>
            <person name="Menzel F."/>
            <person name="Bornberg-Bauer E."/>
            <person name="Foitzik S."/>
        </authorList>
    </citation>
    <scope>NUCLEOTIDE SEQUENCE [LARGE SCALE GENOMIC DNA]</scope>
    <source>
        <tissue evidence="13">Whole body</tissue>
    </source>
</reference>
<organism evidence="13 14">
    <name type="scientific">Temnothorax longispinosus</name>
    <dbReference type="NCBI Taxonomy" id="300112"/>
    <lineage>
        <taxon>Eukaryota</taxon>
        <taxon>Metazoa</taxon>
        <taxon>Ecdysozoa</taxon>
        <taxon>Arthropoda</taxon>
        <taxon>Hexapoda</taxon>
        <taxon>Insecta</taxon>
        <taxon>Pterygota</taxon>
        <taxon>Neoptera</taxon>
        <taxon>Endopterygota</taxon>
        <taxon>Hymenoptera</taxon>
        <taxon>Apocrita</taxon>
        <taxon>Aculeata</taxon>
        <taxon>Formicoidea</taxon>
        <taxon>Formicidae</taxon>
        <taxon>Myrmicinae</taxon>
        <taxon>Temnothorax</taxon>
    </lineage>
</organism>
<feature type="domain" description="EH" evidence="11">
    <location>
        <begin position="148"/>
        <end position="236"/>
    </location>
</feature>
<dbReference type="SMART" id="SM00027">
    <property type="entry name" value="EH"/>
    <property type="match status" value="3"/>
</dbReference>
<dbReference type="GO" id="GO:0003735">
    <property type="term" value="F:structural constituent of ribosome"/>
    <property type="evidence" value="ECO:0007669"/>
    <property type="project" value="InterPro"/>
</dbReference>
<feature type="non-terminal residue" evidence="13">
    <location>
        <position position="1242"/>
    </location>
</feature>
<evidence type="ECO:0000259" key="12">
    <source>
        <dbReference type="PROSITE" id="PS50222"/>
    </source>
</evidence>
<dbReference type="SUPFAM" id="SSF54565">
    <property type="entry name" value="Ribosomal protein S16"/>
    <property type="match status" value="1"/>
</dbReference>
<feature type="region of interest" description="Disordered" evidence="10">
    <location>
        <begin position="692"/>
        <end position="857"/>
    </location>
</feature>
<proteinExistence type="inferred from homology"/>
<dbReference type="CDD" id="cd00052">
    <property type="entry name" value="EH"/>
    <property type="match status" value="3"/>
</dbReference>
<dbReference type="GO" id="GO:0045296">
    <property type="term" value="F:cadherin binding"/>
    <property type="evidence" value="ECO:0007669"/>
    <property type="project" value="TreeGrafter"/>
</dbReference>
<dbReference type="GO" id="GO:0005509">
    <property type="term" value="F:calcium ion binding"/>
    <property type="evidence" value="ECO:0007669"/>
    <property type="project" value="InterPro"/>
</dbReference>
<evidence type="ECO:0000256" key="7">
    <source>
        <dbReference type="ARBA" id="ARBA00035263"/>
    </source>
</evidence>
<dbReference type="InterPro" id="IPR000307">
    <property type="entry name" value="Ribosomal_bS16"/>
</dbReference>
<dbReference type="InterPro" id="IPR023803">
    <property type="entry name" value="Ribosomal_bS16_dom_sf"/>
</dbReference>
<dbReference type="InterPro" id="IPR000261">
    <property type="entry name" value="EH_dom"/>
</dbReference>
<dbReference type="SUPFAM" id="SSF47473">
    <property type="entry name" value="EF-hand"/>
    <property type="match status" value="3"/>
</dbReference>
<dbReference type="InterPro" id="IPR011992">
    <property type="entry name" value="EF-hand-dom_pair"/>
</dbReference>
<dbReference type="STRING" id="300112.A0A4S2KXA5"/>
<dbReference type="InterPro" id="IPR018247">
    <property type="entry name" value="EF_Hand_1_Ca_BS"/>
</dbReference>
<feature type="domain" description="EF-hand" evidence="12">
    <location>
        <begin position="303"/>
        <end position="338"/>
    </location>
</feature>
<keyword evidence="13" id="KW-0675">Receptor</keyword>
<keyword evidence="4" id="KW-0689">Ribosomal protein</keyword>
<feature type="compositionally biased region" description="Polar residues" evidence="10">
    <location>
        <begin position="789"/>
        <end position="810"/>
    </location>
</feature>
<dbReference type="GO" id="GO:0006897">
    <property type="term" value="P:endocytosis"/>
    <property type="evidence" value="ECO:0007669"/>
    <property type="project" value="TreeGrafter"/>
</dbReference>
<feature type="domain" description="EH" evidence="11">
    <location>
        <begin position="28"/>
        <end position="128"/>
    </location>
</feature>
<dbReference type="GO" id="GO:0005743">
    <property type="term" value="C:mitochondrial inner membrane"/>
    <property type="evidence" value="ECO:0007669"/>
    <property type="project" value="UniProtKB-ARBA"/>
</dbReference>
<dbReference type="NCBIfam" id="TIGR00002">
    <property type="entry name" value="S16"/>
    <property type="match status" value="1"/>
</dbReference>
<dbReference type="AlphaFoldDB" id="A0A4S2KXA5"/>
<keyword evidence="14" id="KW-1185">Reference proteome</keyword>
<dbReference type="Gene3D" id="1.10.238.10">
    <property type="entry name" value="EF-hand"/>
    <property type="match status" value="3"/>
</dbReference>
<keyword evidence="3" id="KW-0106">Calcium</keyword>
<dbReference type="SMART" id="SM00054">
    <property type="entry name" value="EFh"/>
    <property type="match status" value="3"/>
</dbReference>
<dbReference type="PROSITE" id="PS50222">
    <property type="entry name" value="EF_HAND_2"/>
    <property type="match status" value="2"/>
</dbReference>
<evidence type="ECO:0000256" key="3">
    <source>
        <dbReference type="ARBA" id="ARBA00022837"/>
    </source>
</evidence>
<dbReference type="Proteomes" id="UP000310200">
    <property type="component" value="Unassembled WGS sequence"/>
</dbReference>
<feature type="region of interest" description="Disordered" evidence="10">
    <location>
        <begin position="255"/>
        <end position="277"/>
    </location>
</feature>
<dbReference type="Gene3D" id="3.30.1320.10">
    <property type="match status" value="1"/>
</dbReference>
<dbReference type="PANTHER" id="PTHR11216">
    <property type="entry name" value="EH DOMAIN"/>
    <property type="match status" value="1"/>
</dbReference>
<feature type="compositionally biased region" description="Pro residues" evidence="10">
    <location>
        <begin position="775"/>
        <end position="785"/>
    </location>
</feature>
<evidence type="ECO:0000313" key="14">
    <source>
        <dbReference type="Proteomes" id="UP000310200"/>
    </source>
</evidence>
<protein>
    <recommendedName>
        <fullName evidence="7">Small ribosomal subunit protein bS16m</fullName>
    </recommendedName>
    <alternativeName>
        <fullName evidence="8">28S ribosomal protein S16, mitochondrial</fullName>
    </alternativeName>
</protein>
<evidence type="ECO:0000259" key="11">
    <source>
        <dbReference type="PROSITE" id="PS50031"/>
    </source>
</evidence>
<feature type="compositionally biased region" description="Pro residues" evidence="10">
    <location>
        <begin position="735"/>
        <end position="763"/>
    </location>
</feature>
<dbReference type="PROSITE" id="PS00018">
    <property type="entry name" value="EF_HAND_1"/>
    <property type="match status" value="2"/>
</dbReference>
<evidence type="ECO:0000256" key="10">
    <source>
        <dbReference type="SAM" id="MobiDB-lite"/>
    </source>
</evidence>
<comment type="similarity">
    <text evidence="2">Belongs to the bacterial ribosomal protein bS16 family.</text>
</comment>
<keyword evidence="6" id="KW-0687">Ribonucleoprotein</keyword>
<evidence type="ECO:0000256" key="1">
    <source>
        <dbReference type="ARBA" id="ARBA00004173"/>
    </source>
</evidence>